<comment type="caution">
    <text evidence="1">The sequence shown here is derived from an EMBL/GenBank/DDBJ whole genome shotgun (WGS) entry which is preliminary data.</text>
</comment>
<reference evidence="1" key="1">
    <citation type="submission" date="2023-10" db="EMBL/GenBank/DDBJ databases">
        <authorList>
            <person name="Rodriguez Cubillos JULIANA M."/>
            <person name="De Vega J."/>
        </authorList>
    </citation>
    <scope>NUCLEOTIDE SEQUENCE</scope>
</reference>
<accession>A0ACB0IPL0</accession>
<dbReference type="EMBL" id="CASHSV030000002">
    <property type="protein sequence ID" value="CAJ2634135.1"/>
    <property type="molecule type" value="Genomic_DNA"/>
</dbReference>
<protein>
    <submittedName>
        <fullName evidence="1">Uncharacterized protein</fullName>
    </submittedName>
</protein>
<gene>
    <name evidence="1" type="ORF">MILVUS5_LOCUS5113</name>
</gene>
<proteinExistence type="predicted"/>
<evidence type="ECO:0000313" key="2">
    <source>
        <dbReference type="Proteomes" id="UP001177021"/>
    </source>
</evidence>
<organism evidence="1 2">
    <name type="scientific">Trifolium pratense</name>
    <name type="common">Red clover</name>
    <dbReference type="NCBI Taxonomy" id="57577"/>
    <lineage>
        <taxon>Eukaryota</taxon>
        <taxon>Viridiplantae</taxon>
        <taxon>Streptophyta</taxon>
        <taxon>Embryophyta</taxon>
        <taxon>Tracheophyta</taxon>
        <taxon>Spermatophyta</taxon>
        <taxon>Magnoliopsida</taxon>
        <taxon>eudicotyledons</taxon>
        <taxon>Gunneridae</taxon>
        <taxon>Pentapetalae</taxon>
        <taxon>rosids</taxon>
        <taxon>fabids</taxon>
        <taxon>Fabales</taxon>
        <taxon>Fabaceae</taxon>
        <taxon>Papilionoideae</taxon>
        <taxon>50 kb inversion clade</taxon>
        <taxon>NPAAA clade</taxon>
        <taxon>Hologalegina</taxon>
        <taxon>IRL clade</taxon>
        <taxon>Trifolieae</taxon>
        <taxon>Trifolium</taxon>
    </lineage>
</organism>
<keyword evidence="2" id="KW-1185">Reference proteome</keyword>
<evidence type="ECO:0000313" key="1">
    <source>
        <dbReference type="EMBL" id="CAJ2634135.1"/>
    </source>
</evidence>
<sequence>MANNDVVPHEAPSDGRKSSDTPRKITNIHWRDFIDSSWKDTNYKRRAIASLVQAVYLLELDRQENRTQEDSLASNFWIPYKYKPTQILIDERDGSIFGAIFEWDRSAALFEFKPFKPIGAPRAVLALRGTLIRFPTMRRDFEDDFRFVAWESLKDSVRFKVAIDAVKSVSDTYGRRNVCIAGHSLGAGIGLQVGKELAKERINVETHLFNPPAVSLATTLNIGENAEYVWSRIKSMLPSSREAQVSNDVDETYMDETRVIRLKRMMPRLSHLMDAILGTEKWVPHFYVNKKDWISYFYIHTDGTREEIANVENMDPTNEQNEAKLYVFSKEGQKFLEAHGLKQWWSSDGNMELKHDIRNSELVIMQLKSLNTGTPSQVALFYYPQYVSFVTSRINITEATDYVWNILKCVPHISGKAQISNNGEVSSGISLMGWMPQLSGLKDTGYWVCKWIPRLYVKENVGAEEKMVRKKNMDHEDGQITANLFTVSKEQLKFLAAHGLEQWWPNDSELQQTKLISRHIKSLYTSTPWEVIKGSNGSFLSPATCLGEKEEFIWKWNSLKSMLPSSSESQVRNDDYDSGVGLKGWIPQLSGLKDAAYWVWNRVPHLYVDKNCDTEEKEVDKVSVDPVNEKITAKLCIVSKEQQRFLAARGLKQWWPSDAELQLAIHDSKLISRRIRSLSTNTPWEVTKRMNPFISLPICLDNIGHKEEFVWKWNFVKSILLSTNETQVNSDDEENKTSSIPLKNWMPSLSGFKDAGFAVVKPVPWQLRSLSFVTPAMSLGNSEEKENFVSSSETQASNDSDKTSCVGLKSWIPSLSGLKDAAFEMGKLVPYLYANKSGGEKMVDKERKDPLQ</sequence>
<name>A0ACB0IPL0_TRIPR</name>
<dbReference type="Proteomes" id="UP001177021">
    <property type="component" value="Unassembled WGS sequence"/>
</dbReference>